<proteinExistence type="predicted"/>
<name>A0ABY6BCL7_9GAMM</name>
<evidence type="ECO:0000256" key="1">
    <source>
        <dbReference type="SAM" id="MobiDB-lite"/>
    </source>
</evidence>
<sequence length="71" mass="7398">MQAELTPAHLAGWTRSRVTEFIAIAKAELASDPGNESLKHLIRAIEQRLAEAAPGVTSPVASGDTSSANDA</sequence>
<organism evidence="2 3">
    <name type="scientific">Tahibacter amnicola</name>
    <dbReference type="NCBI Taxonomy" id="2976241"/>
    <lineage>
        <taxon>Bacteria</taxon>
        <taxon>Pseudomonadati</taxon>
        <taxon>Pseudomonadota</taxon>
        <taxon>Gammaproteobacteria</taxon>
        <taxon>Lysobacterales</taxon>
        <taxon>Rhodanobacteraceae</taxon>
        <taxon>Tahibacter</taxon>
    </lineage>
</organism>
<dbReference type="RefSeq" id="WP_261693340.1">
    <property type="nucleotide sequence ID" value="NZ_CP104694.1"/>
</dbReference>
<reference evidence="2" key="1">
    <citation type="submission" date="2022-09" db="EMBL/GenBank/DDBJ databases">
        <title>Tahibacter sp. nov., isolated from a fresh water.</title>
        <authorList>
            <person name="Baek J.H."/>
            <person name="Lee J.K."/>
            <person name="Kim J.M."/>
            <person name="Jeon C.O."/>
        </authorList>
    </citation>
    <scope>NUCLEOTIDE SEQUENCE</scope>
    <source>
        <strain evidence="2">W38</strain>
    </source>
</reference>
<dbReference type="EMBL" id="CP104694">
    <property type="protein sequence ID" value="UXI66356.1"/>
    <property type="molecule type" value="Genomic_DNA"/>
</dbReference>
<gene>
    <name evidence="2" type="ORF">N4264_16555</name>
</gene>
<accession>A0ABY6BCL7</accession>
<keyword evidence="3" id="KW-1185">Reference proteome</keyword>
<evidence type="ECO:0000313" key="2">
    <source>
        <dbReference type="EMBL" id="UXI66356.1"/>
    </source>
</evidence>
<feature type="region of interest" description="Disordered" evidence="1">
    <location>
        <begin position="52"/>
        <end position="71"/>
    </location>
</feature>
<feature type="compositionally biased region" description="Polar residues" evidence="1">
    <location>
        <begin position="59"/>
        <end position="71"/>
    </location>
</feature>
<protein>
    <submittedName>
        <fullName evidence="2">Uncharacterized protein</fullName>
    </submittedName>
</protein>
<evidence type="ECO:0000313" key="3">
    <source>
        <dbReference type="Proteomes" id="UP001064632"/>
    </source>
</evidence>
<dbReference type="Proteomes" id="UP001064632">
    <property type="component" value="Chromosome"/>
</dbReference>